<dbReference type="SUPFAM" id="SSF48179">
    <property type="entry name" value="6-phosphogluconate dehydrogenase C-terminal domain-like"/>
    <property type="match status" value="1"/>
</dbReference>
<feature type="domain" description="Ketopantoate reductase C-terminal" evidence="8">
    <location>
        <begin position="349"/>
        <end position="480"/>
    </location>
</feature>
<evidence type="ECO:0000313" key="10">
    <source>
        <dbReference type="Proteomes" id="UP001271007"/>
    </source>
</evidence>
<dbReference type="SUPFAM" id="SSF51735">
    <property type="entry name" value="NAD(P)-binding Rossmann-fold domains"/>
    <property type="match status" value="1"/>
</dbReference>
<feature type="domain" description="Ketopantoate reductase N-terminal" evidence="7">
    <location>
        <begin position="179"/>
        <end position="299"/>
    </location>
</feature>
<dbReference type="Gene3D" id="3.40.50.720">
    <property type="entry name" value="NAD(P)-binding Rossmann-like Domain"/>
    <property type="match status" value="1"/>
</dbReference>
<reference evidence="9" key="1">
    <citation type="submission" date="2023-04" db="EMBL/GenBank/DDBJ databases">
        <title>Black Yeasts Isolated from many extreme environments.</title>
        <authorList>
            <person name="Coleine C."/>
            <person name="Stajich J.E."/>
            <person name="Selbmann L."/>
        </authorList>
    </citation>
    <scope>NUCLEOTIDE SEQUENCE</scope>
    <source>
        <strain evidence="9">CCFEE 5312</strain>
    </source>
</reference>
<dbReference type="InterPro" id="IPR013752">
    <property type="entry name" value="KPA_reductase"/>
</dbReference>
<dbReference type="GO" id="GO:0050661">
    <property type="term" value="F:NADP binding"/>
    <property type="evidence" value="ECO:0007669"/>
    <property type="project" value="TreeGrafter"/>
</dbReference>
<protein>
    <recommendedName>
        <fullName evidence="2">2-dehydropantoate 2-reductase</fullName>
        <ecNumber evidence="2">1.1.1.169</ecNumber>
    </recommendedName>
    <alternativeName>
        <fullName evidence="5">Ketopantoate reductase</fullName>
    </alternativeName>
</protein>
<dbReference type="Proteomes" id="UP001271007">
    <property type="component" value="Unassembled WGS sequence"/>
</dbReference>
<comment type="similarity">
    <text evidence="1">Belongs to the ketopantoate reductase family.</text>
</comment>
<gene>
    <name evidence="9" type="primary">PAN5</name>
    <name evidence="9" type="ORF">LTR09_009629</name>
</gene>
<dbReference type="AlphaFoldDB" id="A0AAJ0D8M7"/>
<dbReference type="Pfam" id="PF08546">
    <property type="entry name" value="ApbA_C"/>
    <property type="match status" value="1"/>
</dbReference>
<dbReference type="GO" id="GO:0005739">
    <property type="term" value="C:mitochondrion"/>
    <property type="evidence" value="ECO:0007669"/>
    <property type="project" value="TreeGrafter"/>
</dbReference>
<proteinExistence type="inferred from homology"/>
<dbReference type="EC" id="1.1.1.169" evidence="2"/>
<organism evidence="9 10">
    <name type="scientific">Extremus antarcticus</name>
    <dbReference type="NCBI Taxonomy" id="702011"/>
    <lineage>
        <taxon>Eukaryota</taxon>
        <taxon>Fungi</taxon>
        <taxon>Dikarya</taxon>
        <taxon>Ascomycota</taxon>
        <taxon>Pezizomycotina</taxon>
        <taxon>Dothideomycetes</taxon>
        <taxon>Dothideomycetidae</taxon>
        <taxon>Mycosphaerellales</taxon>
        <taxon>Extremaceae</taxon>
        <taxon>Extremus</taxon>
    </lineage>
</organism>
<name>A0AAJ0D8M7_9PEZI</name>
<evidence type="ECO:0000256" key="5">
    <source>
        <dbReference type="ARBA" id="ARBA00032024"/>
    </source>
</evidence>
<evidence type="ECO:0000259" key="8">
    <source>
        <dbReference type="Pfam" id="PF08546"/>
    </source>
</evidence>
<sequence length="504" mass="55322">MEAQAGEGGYKPFEPTPNEHETAEPSQQGGLEGQDMSKDRVDFGESSGDENLSAMDKQYAAPKDLPRRIHIVGTGSIGKLVAHSLRSLPNPPPVTLLFHRVNLIDAWEKSKKQITIHDDGYAVARSGFDVELTPQERRQHGVVLQDGTPDVYDVATDNFRPHEAARLLDEQQQKQQTSTSSDAQAQQPPALSDRLSKYLPYVSQEPIHNLIVTTKTPFTISALSRLKTRITRETTIIFLQNGMGVIAECNRLLFPTPSTRPNYAQGIITHGANVPPAKAAEDPFYAVHAGHGTIALGLLPRDDVPLNTAVEDLGGKGGNFKWSPNSRYLLRTLTRSPVLCAVGFTPIELLQQQLEKVVINSVINPLTSLLDARNGSLLYNFPLTRTMRLLLAETSQIIRSLPELHGVPNVSHRFSPERLETLVVSMANKTKDNISSMLADVRAGRQTEIEYINGYIVKRGEEVGVKAVVNYAVMQTVMGKAAMVGKEGKGEVREGEGREGMGEQ</sequence>
<accession>A0AAJ0D8M7</accession>
<evidence type="ECO:0000256" key="6">
    <source>
        <dbReference type="SAM" id="MobiDB-lite"/>
    </source>
</evidence>
<keyword evidence="3" id="KW-0521">NADP</keyword>
<dbReference type="GO" id="GO:0015940">
    <property type="term" value="P:pantothenate biosynthetic process"/>
    <property type="evidence" value="ECO:0007669"/>
    <property type="project" value="InterPro"/>
</dbReference>
<dbReference type="InterPro" id="IPR008927">
    <property type="entry name" value="6-PGluconate_DH-like_C_sf"/>
</dbReference>
<dbReference type="Pfam" id="PF02558">
    <property type="entry name" value="ApbA"/>
    <property type="match status" value="1"/>
</dbReference>
<dbReference type="PANTHER" id="PTHR43765:SF2">
    <property type="entry name" value="2-DEHYDROPANTOATE 2-REDUCTASE"/>
    <property type="match status" value="1"/>
</dbReference>
<evidence type="ECO:0000313" key="9">
    <source>
        <dbReference type="EMBL" id="KAK3048975.1"/>
    </source>
</evidence>
<dbReference type="NCBIfam" id="TIGR00745">
    <property type="entry name" value="apbA_panE"/>
    <property type="match status" value="1"/>
</dbReference>
<feature type="region of interest" description="Disordered" evidence="6">
    <location>
        <begin position="168"/>
        <end position="190"/>
    </location>
</feature>
<dbReference type="InterPro" id="IPR013332">
    <property type="entry name" value="KPR_N"/>
</dbReference>
<keyword evidence="4" id="KW-0560">Oxidoreductase</keyword>
<keyword evidence="10" id="KW-1185">Reference proteome</keyword>
<dbReference type="PANTHER" id="PTHR43765">
    <property type="entry name" value="2-DEHYDROPANTOATE 2-REDUCTASE-RELATED"/>
    <property type="match status" value="1"/>
</dbReference>
<comment type="caution">
    <text evidence="9">The sequence shown here is derived from an EMBL/GenBank/DDBJ whole genome shotgun (WGS) entry which is preliminary data.</text>
</comment>
<evidence type="ECO:0000259" key="7">
    <source>
        <dbReference type="Pfam" id="PF02558"/>
    </source>
</evidence>
<dbReference type="FunFam" id="1.10.1040.10:FF:000038">
    <property type="entry name" value="Probable 2-dehydropantoate 2-reductase"/>
    <property type="match status" value="1"/>
</dbReference>
<feature type="region of interest" description="Disordered" evidence="6">
    <location>
        <begin position="1"/>
        <end position="54"/>
    </location>
</feature>
<evidence type="ECO:0000256" key="4">
    <source>
        <dbReference type="ARBA" id="ARBA00023002"/>
    </source>
</evidence>
<dbReference type="InterPro" id="IPR003710">
    <property type="entry name" value="ApbA"/>
</dbReference>
<evidence type="ECO:0000256" key="1">
    <source>
        <dbReference type="ARBA" id="ARBA00007870"/>
    </source>
</evidence>
<dbReference type="InterPro" id="IPR050838">
    <property type="entry name" value="Ketopantoate_reductase"/>
</dbReference>
<dbReference type="EMBL" id="JAWDJX010000043">
    <property type="protein sequence ID" value="KAK3048975.1"/>
    <property type="molecule type" value="Genomic_DNA"/>
</dbReference>
<evidence type="ECO:0000256" key="3">
    <source>
        <dbReference type="ARBA" id="ARBA00022857"/>
    </source>
</evidence>
<evidence type="ECO:0000256" key="2">
    <source>
        <dbReference type="ARBA" id="ARBA00013014"/>
    </source>
</evidence>
<dbReference type="Gene3D" id="1.10.1040.10">
    <property type="entry name" value="N-(1-d-carboxylethyl)-l-norvaline Dehydrogenase, domain 2"/>
    <property type="match status" value="1"/>
</dbReference>
<dbReference type="GO" id="GO:0008677">
    <property type="term" value="F:2-dehydropantoate 2-reductase activity"/>
    <property type="evidence" value="ECO:0007669"/>
    <property type="project" value="UniProtKB-EC"/>
</dbReference>
<dbReference type="InterPro" id="IPR036291">
    <property type="entry name" value="NAD(P)-bd_dom_sf"/>
</dbReference>
<dbReference type="InterPro" id="IPR013328">
    <property type="entry name" value="6PGD_dom2"/>
</dbReference>
<feature type="compositionally biased region" description="Low complexity" evidence="6">
    <location>
        <begin position="173"/>
        <end position="190"/>
    </location>
</feature>